<proteinExistence type="predicted"/>
<feature type="region of interest" description="Disordered" evidence="1">
    <location>
        <begin position="1"/>
        <end position="21"/>
    </location>
</feature>
<accession>A0A0N5BPJ7</accession>
<dbReference type="SMART" id="SM00256">
    <property type="entry name" value="FBOX"/>
    <property type="match status" value="1"/>
</dbReference>
<evidence type="ECO:0000313" key="4">
    <source>
        <dbReference type="WBParaSite" id="SPAL_0000782100.1"/>
    </source>
</evidence>
<name>A0A0N5BPJ7_STREA</name>
<sequence length="359" mass="41738">MDNNNSEIDSSTEEERSEVQDDTSVLSDDVLLLIFLELSWEDINNIKFVSRRFYGIVNRNYHRLERRRVRRVSIEYDKNSGSHPFHVLMAFHGVDLPEVLRDFYTKATSFQSVEELTGFLKMLDMKNLDEFIAPFADNLDIFSILERVFEIGTNINKLVIPELMEKDFESFKTLIEKLSSIETFIIEHICSASTEEKDVYSLLSLSSLNNIQYFQIGECNKTKILSGDIVAKLLRNNLNIETLSIGSMNTEFLKSAFKKFFTADQPRKMESECHHYELNLFLSVRGEFENLHDILSNDIGELENVEEVDVPDDSYDSDVPELAVFESIADCKNCPKNRHTIRRCVTIFDMEDEDEEWNH</sequence>
<keyword evidence="3" id="KW-1185">Reference proteome</keyword>
<evidence type="ECO:0000256" key="1">
    <source>
        <dbReference type="SAM" id="MobiDB-lite"/>
    </source>
</evidence>
<feature type="domain" description="F-box" evidence="2">
    <location>
        <begin position="26"/>
        <end position="66"/>
    </location>
</feature>
<dbReference type="SUPFAM" id="SSF81383">
    <property type="entry name" value="F-box domain"/>
    <property type="match status" value="1"/>
</dbReference>
<dbReference type="Proteomes" id="UP000046392">
    <property type="component" value="Unplaced"/>
</dbReference>
<organism evidence="3 4">
    <name type="scientific">Strongyloides papillosus</name>
    <name type="common">Intestinal threadworm</name>
    <dbReference type="NCBI Taxonomy" id="174720"/>
    <lineage>
        <taxon>Eukaryota</taxon>
        <taxon>Metazoa</taxon>
        <taxon>Ecdysozoa</taxon>
        <taxon>Nematoda</taxon>
        <taxon>Chromadorea</taxon>
        <taxon>Rhabditida</taxon>
        <taxon>Tylenchina</taxon>
        <taxon>Panagrolaimomorpha</taxon>
        <taxon>Strongyloidoidea</taxon>
        <taxon>Strongyloididae</taxon>
        <taxon>Strongyloides</taxon>
    </lineage>
</organism>
<dbReference type="InterPro" id="IPR036047">
    <property type="entry name" value="F-box-like_dom_sf"/>
</dbReference>
<dbReference type="InterPro" id="IPR001810">
    <property type="entry name" value="F-box_dom"/>
</dbReference>
<dbReference type="AlphaFoldDB" id="A0A0N5BPJ7"/>
<reference evidence="4" key="1">
    <citation type="submission" date="2017-02" db="UniProtKB">
        <authorList>
            <consortium name="WormBaseParasite"/>
        </authorList>
    </citation>
    <scope>IDENTIFICATION</scope>
</reference>
<protein>
    <submittedName>
        <fullName evidence="4">F-box domain-containing protein</fullName>
    </submittedName>
</protein>
<dbReference type="WBParaSite" id="SPAL_0000782100.1">
    <property type="protein sequence ID" value="SPAL_0000782100.1"/>
    <property type="gene ID" value="SPAL_0000782100"/>
</dbReference>
<evidence type="ECO:0000259" key="2">
    <source>
        <dbReference type="SMART" id="SM00256"/>
    </source>
</evidence>
<evidence type="ECO:0000313" key="3">
    <source>
        <dbReference type="Proteomes" id="UP000046392"/>
    </source>
</evidence>